<dbReference type="PANTHER" id="PTHR40465">
    <property type="entry name" value="CHROMOSOME 1, WHOLE GENOME SHOTGUN SEQUENCE"/>
    <property type="match status" value="1"/>
</dbReference>
<accession>A0A511KFK4</accession>
<dbReference type="Pfam" id="PF20152">
    <property type="entry name" value="DUF6534"/>
    <property type="match status" value="1"/>
</dbReference>
<feature type="transmembrane region" description="Helical" evidence="2">
    <location>
        <begin position="25"/>
        <end position="47"/>
    </location>
</feature>
<feature type="domain" description="DUF6534" evidence="3">
    <location>
        <begin position="192"/>
        <end position="287"/>
    </location>
</feature>
<feature type="region of interest" description="Disordered" evidence="1">
    <location>
        <begin position="292"/>
        <end position="315"/>
    </location>
</feature>
<dbReference type="PANTHER" id="PTHR40465:SF1">
    <property type="entry name" value="DUF6534 DOMAIN-CONTAINING PROTEIN"/>
    <property type="match status" value="1"/>
</dbReference>
<proteinExistence type="predicted"/>
<sequence length="374" mass="40132">MSGESQDVPAMIARQDVSTAILGPYMAGLAVQLFLDGVYVALFLNYAHELNKHGKRGKWASWVVFISVLACVGLSIEEVFDTGVSQARDSASMYMGTPACNAEPLLAGLTGAVCQSFLMSRTGALIEKSWIRFAFYALVSSLVLLAFAGSVLFSVIGFLIVYGASVPMQIFTAEAVDLLLSLSLSLWLWGSSFADLIISAALAYTLTHRASGIAGFNSTTDSLVKRLVRVSLQTAAYTSIISLVGASLATHYQGVDDYHTEAIGFAFWLPLPALHAISLYTTLATRRNITDALSGSGGTPSHDQRKSGRFTSSKASGMAVKLSTFKVGGNSQRAPGFPNDSQIPLDVKVQREEHVSFDVGLDEEESLEGKMRRM</sequence>
<evidence type="ECO:0000256" key="2">
    <source>
        <dbReference type="SAM" id="Phobius"/>
    </source>
</evidence>
<evidence type="ECO:0000256" key="1">
    <source>
        <dbReference type="SAM" id="MobiDB-lite"/>
    </source>
</evidence>
<protein>
    <submittedName>
        <fullName evidence="4">Proteophosphoglycan ppg4</fullName>
    </submittedName>
</protein>
<feature type="transmembrane region" description="Helical" evidence="2">
    <location>
        <begin position="133"/>
        <end position="164"/>
    </location>
</feature>
<comment type="caution">
    <text evidence="4">The sequence shown here is derived from an EMBL/GenBank/DDBJ whole genome shotgun (WGS) entry which is preliminary data.</text>
</comment>
<name>A0A511KFK4_RHOTO</name>
<dbReference type="InterPro" id="IPR045339">
    <property type="entry name" value="DUF6534"/>
</dbReference>
<evidence type="ECO:0000313" key="5">
    <source>
        <dbReference type="Proteomes" id="UP000321518"/>
    </source>
</evidence>
<feature type="transmembrane region" description="Helical" evidence="2">
    <location>
        <begin position="59"/>
        <end position="76"/>
    </location>
</feature>
<keyword evidence="2" id="KW-1133">Transmembrane helix</keyword>
<evidence type="ECO:0000259" key="3">
    <source>
        <dbReference type="Pfam" id="PF20152"/>
    </source>
</evidence>
<feature type="transmembrane region" description="Helical" evidence="2">
    <location>
        <begin position="227"/>
        <end position="250"/>
    </location>
</feature>
<organism evidence="4 5">
    <name type="scientific">Rhodotorula toruloides</name>
    <name type="common">Yeast</name>
    <name type="synonym">Rhodosporidium toruloides</name>
    <dbReference type="NCBI Taxonomy" id="5286"/>
    <lineage>
        <taxon>Eukaryota</taxon>
        <taxon>Fungi</taxon>
        <taxon>Dikarya</taxon>
        <taxon>Basidiomycota</taxon>
        <taxon>Pucciniomycotina</taxon>
        <taxon>Microbotryomycetes</taxon>
        <taxon>Sporidiobolales</taxon>
        <taxon>Sporidiobolaceae</taxon>
        <taxon>Rhodotorula</taxon>
    </lineage>
</organism>
<keyword evidence="2" id="KW-0812">Transmembrane</keyword>
<feature type="transmembrane region" description="Helical" evidence="2">
    <location>
        <begin position="262"/>
        <end position="283"/>
    </location>
</feature>
<evidence type="ECO:0000313" key="4">
    <source>
        <dbReference type="EMBL" id="GEM09157.1"/>
    </source>
</evidence>
<dbReference type="Proteomes" id="UP000321518">
    <property type="component" value="Unassembled WGS sequence"/>
</dbReference>
<dbReference type="AlphaFoldDB" id="A0A511KFK4"/>
<dbReference type="OrthoDB" id="2521637at2759"/>
<gene>
    <name evidence="4" type="ORF">Rt10032_c07g3174</name>
</gene>
<dbReference type="EMBL" id="BJWK01000007">
    <property type="protein sequence ID" value="GEM09157.1"/>
    <property type="molecule type" value="Genomic_DNA"/>
</dbReference>
<reference evidence="4 5" key="1">
    <citation type="submission" date="2019-07" db="EMBL/GenBank/DDBJ databases">
        <title>Rhodotorula toruloides NBRC10032 genome sequencing.</title>
        <authorList>
            <person name="Shida Y."/>
            <person name="Takaku H."/>
            <person name="Ogasawara W."/>
            <person name="Mori K."/>
        </authorList>
    </citation>
    <scope>NUCLEOTIDE SEQUENCE [LARGE SCALE GENOMIC DNA]</scope>
    <source>
        <strain evidence="4 5">NBRC10032</strain>
    </source>
</reference>
<feature type="transmembrane region" description="Helical" evidence="2">
    <location>
        <begin position="184"/>
        <end position="206"/>
    </location>
</feature>
<keyword evidence="2" id="KW-0472">Membrane</keyword>